<keyword evidence="3" id="KW-0732">Signal</keyword>
<dbReference type="SUPFAM" id="SSF51445">
    <property type="entry name" value="(Trans)glycosidases"/>
    <property type="match status" value="1"/>
</dbReference>
<feature type="signal peptide" evidence="3">
    <location>
        <begin position="1"/>
        <end position="24"/>
    </location>
</feature>
<sequence length="598" mass="67436">MKHRVLGAMCALAILCLASARLQALPTSPHPSATPHATDASSTPWWKNAVIYEVYPRSFQDSNGDGVGDLNGITERLGYLQSLGVNAIWLTPIYDSPQVDFGYDISNYYHIDPRYGTMADFDRLVREAKKHHIGVIMDLVLNHTSDKHPWFLESESSRTNPKRDWYVWRNGRKGPNGKLLPPNNWQSDFGGSAWQYDPKTKQFYYHKFYIQQPDLNWNNPQVRKAMYDVARFWIRHGVAGFRLDAITTLFEDPKLRNEKPILGPNGKPQIDAFGEVELDDSLTNNLPQVHDVLRQLRQVADSYHRNILLIGETYLSSIKDLRAMYGANNDELQLPMDMQVGFIDKLDVKEFRARINEAETKLDGDEPLFVFDNHDNVRWERYANAAGVTDPAERENIARLLATILFASRDSALMYYGDEIGMVTTPPKTRAEVRDPVGLRGWPENKGRDGERTPMQWNSGPSAGFSPAGVKTWLPIPPSYKTVNISVESRQPDSLLAWYKQLIALKHTNPALRDGQEIMLNTSNDSVLSWLRKTPQGHAVVVACNFTAQPQTIRFDLKPQGIAAAGLRTLMATPHDAGAQSLDAVHLGPFGVYIGQVQ</sequence>
<comment type="caution">
    <text evidence="5">The sequence shown here is derived from an EMBL/GenBank/DDBJ whole genome shotgun (WGS) entry which is preliminary data.</text>
</comment>
<dbReference type="Gene3D" id="3.90.400.10">
    <property type="entry name" value="Oligo-1,6-glucosidase, Domain 2"/>
    <property type="match status" value="1"/>
</dbReference>
<dbReference type="InterPro" id="IPR013780">
    <property type="entry name" value="Glyco_hydro_b"/>
</dbReference>
<feature type="compositionally biased region" description="Basic and acidic residues" evidence="2">
    <location>
        <begin position="437"/>
        <end position="452"/>
    </location>
</feature>
<dbReference type="PANTHER" id="PTHR10357:SF179">
    <property type="entry name" value="NEUTRAL AND BASIC AMINO ACID TRANSPORT PROTEIN RBAT"/>
    <property type="match status" value="1"/>
</dbReference>
<evidence type="ECO:0000256" key="3">
    <source>
        <dbReference type="SAM" id="SignalP"/>
    </source>
</evidence>
<gene>
    <name evidence="5" type="ORF">ENW50_07770</name>
</gene>
<proteinExistence type="inferred from homology"/>
<dbReference type="CDD" id="cd11333">
    <property type="entry name" value="AmyAc_SI_OligoGlu_DGase"/>
    <property type="match status" value="1"/>
</dbReference>
<feature type="domain" description="Glycosyl hydrolase family 13 catalytic" evidence="4">
    <location>
        <begin position="53"/>
        <end position="452"/>
    </location>
</feature>
<evidence type="ECO:0000256" key="2">
    <source>
        <dbReference type="SAM" id="MobiDB-lite"/>
    </source>
</evidence>
<protein>
    <submittedName>
        <fullName evidence="5">Alpha-glucosidase</fullName>
    </submittedName>
</protein>
<dbReference type="Gene3D" id="3.20.20.80">
    <property type="entry name" value="Glycosidases"/>
    <property type="match status" value="1"/>
</dbReference>
<dbReference type="GO" id="GO:0004556">
    <property type="term" value="F:alpha-amylase activity"/>
    <property type="evidence" value="ECO:0007669"/>
    <property type="project" value="TreeGrafter"/>
</dbReference>
<dbReference type="PANTHER" id="PTHR10357">
    <property type="entry name" value="ALPHA-AMYLASE FAMILY MEMBER"/>
    <property type="match status" value="1"/>
</dbReference>
<evidence type="ECO:0000256" key="1">
    <source>
        <dbReference type="ARBA" id="ARBA00008061"/>
    </source>
</evidence>
<dbReference type="EMBL" id="DTKL01000045">
    <property type="protein sequence ID" value="HGY94563.1"/>
    <property type="molecule type" value="Genomic_DNA"/>
</dbReference>
<dbReference type="SUPFAM" id="SSF51011">
    <property type="entry name" value="Glycosyl hydrolase domain"/>
    <property type="match status" value="1"/>
</dbReference>
<evidence type="ECO:0000259" key="4">
    <source>
        <dbReference type="SMART" id="SM00642"/>
    </source>
</evidence>
<dbReference type="AlphaFoldDB" id="A0A7V4XST7"/>
<name>A0A7V4XST7_9BACT</name>
<dbReference type="InterPro" id="IPR006047">
    <property type="entry name" value="GH13_cat_dom"/>
</dbReference>
<feature type="region of interest" description="Disordered" evidence="2">
    <location>
        <begin position="437"/>
        <end position="464"/>
    </location>
</feature>
<dbReference type="InterPro" id="IPR017853">
    <property type="entry name" value="GH"/>
</dbReference>
<reference evidence="5" key="1">
    <citation type="journal article" date="2020" name="mSystems">
        <title>Genome- and Community-Level Interaction Insights into Carbon Utilization and Element Cycling Functions of Hydrothermarchaeota in Hydrothermal Sediment.</title>
        <authorList>
            <person name="Zhou Z."/>
            <person name="Liu Y."/>
            <person name="Xu W."/>
            <person name="Pan J."/>
            <person name="Luo Z.H."/>
            <person name="Li M."/>
        </authorList>
    </citation>
    <scope>NUCLEOTIDE SEQUENCE [LARGE SCALE GENOMIC DNA]</scope>
    <source>
        <strain evidence="5">SpSt-855</strain>
    </source>
</reference>
<dbReference type="InterPro" id="IPR045857">
    <property type="entry name" value="O16G_dom_2"/>
</dbReference>
<comment type="similarity">
    <text evidence="1">Belongs to the glycosyl hydrolase 13 family.</text>
</comment>
<dbReference type="SMART" id="SM00642">
    <property type="entry name" value="Aamy"/>
    <property type="match status" value="1"/>
</dbReference>
<dbReference type="Gene3D" id="2.60.40.1180">
    <property type="entry name" value="Golgi alpha-mannosidase II"/>
    <property type="match status" value="1"/>
</dbReference>
<dbReference type="FunFam" id="3.90.400.10:FF:000004">
    <property type="entry name" value="Oligo-1,6-glucosidase"/>
    <property type="match status" value="1"/>
</dbReference>
<dbReference type="Pfam" id="PF00128">
    <property type="entry name" value="Alpha-amylase"/>
    <property type="match status" value="1"/>
</dbReference>
<organism evidence="5">
    <name type="scientific">Acidobacterium capsulatum</name>
    <dbReference type="NCBI Taxonomy" id="33075"/>
    <lineage>
        <taxon>Bacteria</taxon>
        <taxon>Pseudomonadati</taxon>
        <taxon>Acidobacteriota</taxon>
        <taxon>Terriglobia</taxon>
        <taxon>Terriglobales</taxon>
        <taxon>Acidobacteriaceae</taxon>
        <taxon>Acidobacterium</taxon>
    </lineage>
</organism>
<accession>A0A7V4XST7</accession>
<evidence type="ECO:0000313" key="5">
    <source>
        <dbReference type="EMBL" id="HGY94563.1"/>
    </source>
</evidence>
<dbReference type="GO" id="GO:0009313">
    <property type="term" value="P:oligosaccharide catabolic process"/>
    <property type="evidence" value="ECO:0007669"/>
    <property type="project" value="TreeGrafter"/>
</dbReference>
<feature type="chain" id="PRO_5030941740" evidence="3">
    <location>
        <begin position="25"/>
        <end position="598"/>
    </location>
</feature>